<gene>
    <name evidence="10" type="ORF">SAMN05444320_107274</name>
</gene>
<evidence type="ECO:0000313" key="11">
    <source>
        <dbReference type="Proteomes" id="UP000184501"/>
    </source>
</evidence>
<evidence type="ECO:0000313" key="10">
    <source>
        <dbReference type="EMBL" id="SHG27389.1"/>
    </source>
</evidence>
<evidence type="ECO:0000256" key="2">
    <source>
        <dbReference type="ARBA" id="ARBA00022485"/>
    </source>
</evidence>
<dbReference type="InterPro" id="IPR058240">
    <property type="entry name" value="rSAM_sf"/>
</dbReference>
<name>A0A1M5IH36_STRHI</name>
<dbReference type="InterPro" id="IPR050377">
    <property type="entry name" value="Radical_SAM_PqqE_MftC-like"/>
</dbReference>
<feature type="domain" description="Radical SAM core" evidence="9">
    <location>
        <begin position="36"/>
        <end position="261"/>
    </location>
</feature>
<organism evidence="10 11">
    <name type="scientific">Streptoalloteichus hindustanus</name>
    <dbReference type="NCBI Taxonomy" id="2017"/>
    <lineage>
        <taxon>Bacteria</taxon>
        <taxon>Bacillati</taxon>
        <taxon>Actinomycetota</taxon>
        <taxon>Actinomycetes</taxon>
        <taxon>Pseudonocardiales</taxon>
        <taxon>Pseudonocardiaceae</taxon>
        <taxon>Streptoalloteichus</taxon>
    </lineage>
</organism>
<dbReference type="Gene3D" id="3.20.20.70">
    <property type="entry name" value="Aldolase class I"/>
    <property type="match status" value="1"/>
</dbReference>
<dbReference type="SFLD" id="SFLDS00029">
    <property type="entry name" value="Radical_SAM"/>
    <property type="match status" value="1"/>
</dbReference>
<dbReference type="CDD" id="cd01335">
    <property type="entry name" value="Radical_SAM"/>
    <property type="match status" value="1"/>
</dbReference>
<dbReference type="CDD" id="cd21109">
    <property type="entry name" value="SPASM"/>
    <property type="match status" value="1"/>
</dbReference>
<comment type="cofactor">
    <cofactor evidence="1">
        <name>[4Fe-4S] cluster</name>
        <dbReference type="ChEBI" id="CHEBI:49883"/>
    </cofactor>
</comment>
<dbReference type="EMBL" id="FQVN01000007">
    <property type="protein sequence ID" value="SHG27389.1"/>
    <property type="molecule type" value="Genomic_DNA"/>
</dbReference>
<evidence type="ECO:0000256" key="1">
    <source>
        <dbReference type="ARBA" id="ARBA00001966"/>
    </source>
</evidence>
<proteinExistence type="predicted"/>
<reference evidence="10 11" key="1">
    <citation type="submission" date="2016-11" db="EMBL/GenBank/DDBJ databases">
        <authorList>
            <person name="Jaros S."/>
            <person name="Januszkiewicz K."/>
            <person name="Wedrychowicz H."/>
        </authorList>
    </citation>
    <scope>NUCLEOTIDE SEQUENCE [LARGE SCALE GENOMIC DNA]</scope>
    <source>
        <strain evidence="10 11">DSM 44523</strain>
    </source>
</reference>
<evidence type="ECO:0000256" key="4">
    <source>
        <dbReference type="ARBA" id="ARBA00022723"/>
    </source>
</evidence>
<evidence type="ECO:0000259" key="9">
    <source>
        <dbReference type="PROSITE" id="PS51918"/>
    </source>
</evidence>
<dbReference type="PANTHER" id="PTHR11228:SF7">
    <property type="entry name" value="PQQA PEPTIDE CYCLASE"/>
    <property type="match status" value="1"/>
</dbReference>
<dbReference type="GO" id="GO:0016491">
    <property type="term" value="F:oxidoreductase activity"/>
    <property type="evidence" value="ECO:0007669"/>
    <property type="project" value="UniProtKB-KW"/>
</dbReference>
<dbReference type="InterPro" id="IPR013785">
    <property type="entry name" value="Aldolase_TIM"/>
</dbReference>
<keyword evidence="2" id="KW-0004">4Fe-4S</keyword>
<keyword evidence="4" id="KW-0479">Metal-binding</keyword>
<dbReference type="InterPro" id="IPR034391">
    <property type="entry name" value="AdoMet-like_SPASM_containing"/>
</dbReference>
<dbReference type="GO" id="GO:0051539">
    <property type="term" value="F:4 iron, 4 sulfur cluster binding"/>
    <property type="evidence" value="ECO:0007669"/>
    <property type="project" value="UniProtKB-KW"/>
</dbReference>
<feature type="compositionally biased region" description="Polar residues" evidence="8">
    <location>
        <begin position="422"/>
        <end position="431"/>
    </location>
</feature>
<dbReference type="InterPro" id="IPR007197">
    <property type="entry name" value="rSAM"/>
</dbReference>
<accession>A0A1M5IH36</accession>
<keyword evidence="5" id="KW-0560">Oxidoreductase</keyword>
<evidence type="ECO:0000256" key="8">
    <source>
        <dbReference type="SAM" id="MobiDB-lite"/>
    </source>
</evidence>
<evidence type="ECO:0000256" key="6">
    <source>
        <dbReference type="ARBA" id="ARBA00023004"/>
    </source>
</evidence>
<dbReference type="SUPFAM" id="SSF102114">
    <property type="entry name" value="Radical SAM enzymes"/>
    <property type="match status" value="1"/>
</dbReference>
<dbReference type="PROSITE" id="PS51918">
    <property type="entry name" value="RADICAL_SAM"/>
    <property type="match status" value="1"/>
</dbReference>
<evidence type="ECO:0000256" key="7">
    <source>
        <dbReference type="ARBA" id="ARBA00023014"/>
    </source>
</evidence>
<evidence type="ECO:0000256" key="3">
    <source>
        <dbReference type="ARBA" id="ARBA00022691"/>
    </source>
</evidence>
<keyword evidence="7" id="KW-0411">Iron-sulfur</keyword>
<dbReference type="PANTHER" id="PTHR11228">
    <property type="entry name" value="RADICAL SAM DOMAIN PROTEIN"/>
    <property type="match status" value="1"/>
</dbReference>
<protein>
    <submittedName>
        <fullName evidence="10">Radical SAM additional 4Fe4S-binding SPASM domain-containing protein</fullName>
    </submittedName>
</protein>
<dbReference type="Proteomes" id="UP000184501">
    <property type="component" value="Unassembled WGS sequence"/>
</dbReference>
<dbReference type="RefSeq" id="WP_073486742.1">
    <property type="nucleotide sequence ID" value="NZ_FQVN01000007.1"/>
</dbReference>
<feature type="region of interest" description="Disordered" evidence="8">
    <location>
        <begin position="399"/>
        <end position="431"/>
    </location>
</feature>
<dbReference type="InterPro" id="IPR000385">
    <property type="entry name" value="MoaA_NifB_PqqE_Fe-S-bd_CS"/>
</dbReference>
<dbReference type="STRING" id="2017.SAMN05444320_107274"/>
<dbReference type="Pfam" id="PF13186">
    <property type="entry name" value="SPASM"/>
    <property type="match status" value="1"/>
</dbReference>
<dbReference type="PROSITE" id="PS01305">
    <property type="entry name" value="MOAA_NIFB_PQQE"/>
    <property type="match status" value="1"/>
</dbReference>
<dbReference type="SFLD" id="SFLDG01387">
    <property type="entry name" value="BtrN-like_SPASM_domain_contain"/>
    <property type="match status" value="1"/>
</dbReference>
<dbReference type="Pfam" id="PF04055">
    <property type="entry name" value="Radical_SAM"/>
    <property type="match status" value="1"/>
</dbReference>
<dbReference type="GO" id="GO:0046872">
    <property type="term" value="F:metal ion binding"/>
    <property type="evidence" value="ECO:0007669"/>
    <property type="project" value="UniProtKB-KW"/>
</dbReference>
<dbReference type="SFLD" id="SFLDG01067">
    <property type="entry name" value="SPASM/twitch_domain_containing"/>
    <property type="match status" value="1"/>
</dbReference>
<sequence>MSETQGDAVASAGTALRIANQERNVREFERGALVLASRPQVLFLELTENCNLSCPMCRSAGPFDRSKNMSEELFTRVARELFPTTAIVDLRGWGESTVLRRFPDLVERTAASGARIRIVTNLTVPNESLWRSLVRHRALIAVSFDAATATTFARLRRGSKLPVILDNLAVLVDEARRVGAGTGGIQLNVVVQPSAVPELPAIVGIAADLGLTRVALNPLSVEESSPDHLSRHRDELACALREAEKVAADRGVTVRINAALDETWALPQHSAKRCTHPWMYCYINYRGQVGFCDHLIGAPGQRYLLGDLNTTSFEEVWNGAAYQKLRAEHVLWEQGLSERFAECNWCYRNRYVDFDEHTYPPYRRHVVNLTTTCPLTEQSHATTPKATPGNRVLPVLNLDAGAEPGAGRDACRPRTGAPPSSPTQHSTEAPR</sequence>
<dbReference type="OrthoDB" id="9782387at2"/>
<dbReference type="InterPro" id="IPR023885">
    <property type="entry name" value="4Fe4S-binding_SPASM_dom"/>
</dbReference>
<keyword evidence="6" id="KW-0408">Iron</keyword>
<evidence type="ECO:0000256" key="5">
    <source>
        <dbReference type="ARBA" id="ARBA00023002"/>
    </source>
</evidence>
<dbReference type="AlphaFoldDB" id="A0A1M5IH36"/>
<keyword evidence="3" id="KW-0949">S-adenosyl-L-methionine</keyword>
<keyword evidence="11" id="KW-1185">Reference proteome</keyword>